<dbReference type="InterPro" id="IPR006141">
    <property type="entry name" value="Intein_N"/>
</dbReference>
<keyword evidence="5" id="KW-0677">Repeat</keyword>
<accession>A0A3D9H1E6</accession>
<dbReference type="SUPFAM" id="SSF51294">
    <property type="entry name" value="Hedgehog/intein (Hint) domain"/>
    <property type="match status" value="1"/>
</dbReference>
<dbReference type="Pfam" id="PF13385">
    <property type="entry name" value="Laminin_G_3"/>
    <property type="match status" value="2"/>
</dbReference>
<keyword evidence="3" id="KW-0964">Secreted</keyword>
<gene>
    <name evidence="9" type="ORF">DFP90_1261</name>
</gene>
<dbReference type="InterPro" id="IPR036844">
    <property type="entry name" value="Hint_dom_sf"/>
</dbReference>
<proteinExistence type="predicted"/>
<dbReference type="GO" id="GO:0016020">
    <property type="term" value="C:membrane"/>
    <property type="evidence" value="ECO:0007669"/>
    <property type="project" value="UniProtKB-SubCell"/>
</dbReference>
<dbReference type="InterPro" id="IPR013320">
    <property type="entry name" value="ConA-like_dom_sf"/>
</dbReference>
<keyword evidence="6" id="KW-0843">Virulence</keyword>
<dbReference type="InterPro" id="IPR001343">
    <property type="entry name" value="Hemolysn_Ca-bd"/>
</dbReference>
<dbReference type="SMART" id="SM00306">
    <property type="entry name" value="HintN"/>
    <property type="match status" value="1"/>
</dbReference>
<dbReference type="GO" id="GO:0005509">
    <property type="term" value="F:calcium ion binding"/>
    <property type="evidence" value="ECO:0007669"/>
    <property type="project" value="InterPro"/>
</dbReference>
<dbReference type="Pfam" id="PF00353">
    <property type="entry name" value="HemolysinCabind"/>
    <property type="match status" value="8"/>
</dbReference>
<dbReference type="PROSITE" id="PS50818">
    <property type="entry name" value="INTEIN_C_TER"/>
    <property type="match status" value="1"/>
</dbReference>
<comment type="caution">
    <text evidence="9">The sequence shown here is derived from an EMBL/GenBank/DDBJ whole genome shotgun (WGS) entry which is preliminary data.</text>
</comment>
<keyword evidence="4" id="KW-0800">Toxin</keyword>
<dbReference type="PANTHER" id="PTHR38340">
    <property type="entry name" value="S-LAYER PROTEIN"/>
    <property type="match status" value="1"/>
</dbReference>
<dbReference type="Gene3D" id="2.170.16.10">
    <property type="entry name" value="Hedgehog/Intein (Hint) domain"/>
    <property type="match status" value="1"/>
</dbReference>
<dbReference type="Gene3D" id="2.150.10.10">
    <property type="entry name" value="Serralysin-like metalloprotease, C-terminal"/>
    <property type="match status" value="4"/>
</dbReference>
<dbReference type="InterPro" id="IPR003587">
    <property type="entry name" value="Hint_dom_N"/>
</dbReference>
<organism evidence="9 10">
    <name type="scientific">Aestuariispira insulae</name>
    <dbReference type="NCBI Taxonomy" id="1461337"/>
    <lineage>
        <taxon>Bacteria</taxon>
        <taxon>Pseudomonadati</taxon>
        <taxon>Pseudomonadota</taxon>
        <taxon>Alphaproteobacteria</taxon>
        <taxon>Rhodospirillales</taxon>
        <taxon>Kiloniellaceae</taxon>
        <taxon>Aestuariispira</taxon>
    </lineage>
</organism>
<reference evidence="9 10" key="1">
    <citation type="submission" date="2018-07" db="EMBL/GenBank/DDBJ databases">
        <title>Genomic Encyclopedia of Type Strains, Phase III (KMG-III): the genomes of soil and plant-associated and newly described type strains.</title>
        <authorList>
            <person name="Whitman W."/>
        </authorList>
    </citation>
    <scope>NUCLEOTIDE SEQUENCE [LARGE SCALE GENOMIC DNA]</scope>
    <source>
        <strain evidence="9 10">CECT 8488</strain>
    </source>
</reference>
<dbReference type="RefSeq" id="WP_342767816.1">
    <property type="nucleotide sequence ID" value="NZ_QRDW01000026.1"/>
</dbReference>
<dbReference type="EMBL" id="QRDW01000026">
    <property type="protein sequence ID" value="RED43339.1"/>
    <property type="molecule type" value="Genomic_DNA"/>
</dbReference>
<dbReference type="Gene3D" id="2.60.120.200">
    <property type="match status" value="2"/>
</dbReference>
<sequence>MTDNKPSFWNTIEDFFTPFRQRAQQVLALPGVFGQWQATSGVWGGKRTLLFDVRNLAEAQSTITMEVVYYSDGEYHVFRDQLLASHGSSQVSIEVGDVGSASVSSVAFRFSTVASTGQALDITSLQEDVEFLPVGRVDGDWYSKLSEKAFGKSGIGFFGPKGGYGSETISSEEVHELWREHKNLPPRRSLEESNRPGTWSPEVGYVFEGLADWNQPNGWGFNPETNPFPTTIEQLNGIPPLESERYVGIVPLVDQRTLAYRQFEQYISAAGIAGLDGRPLNGIGDGYGYTRAADGSYYNYRTGDWLSGTEYNSKLLAASMSAVGIAGLDGRRLDGNPIVSAGNGTFINTQTGVSLSGLATMGFVGLAGLDGRRLDGNPFAPVGDGSYVNMLTGERFLHKKEVEFTDSEGNFHFTDGTSTFGPVNKYGAYLGNGQFLKTDGTTSPTLSDDYWSELDIEPAMAVSFDIVESFNWFDRLIGGDEYQEAKRWEKLSEGIQRGDRYGDPNNDARHPGFESLSSEDCFVAGTTILMADGAEKDIADIIVGDRVMAFDGLGQLVSREVTRTFVKEKSKVVTVNGLRCSDGHRFLLSDGRFKAVKDLNPEDQLVLADGQYREAGLVEPLPERQTVYNFTVKELHTYVAGGFRVHNRKAAPVILDMDGDGIEFISVYESKVTFDHDGDGYREQIGWISGDDGFLVYDIGDDNEITKPEELILAQLTEEDDTDLEALETLFDFDSEGVKDGVFDANDVAWGKFKVWRDLDQDGEADDGELQTLDSAGVTSIILNSTPVADEEKYVDGNWLINQTTYTYIEANTGETASRQVGDAALFAIEDGYRWVETEHGRELDYEWGGDTLYALENQSGLSLDLADRGYQTVIAGTQNDVITHTGYYGAQISGGAGADTLTGGLAGDVIIGGDGADVIDGGAGDDVLYVDGEDTSIQGGEGYDSLTVTGEGGVTLDMAASSIERATGGAGNDSFDASGIVAVESDGEDENTAQAVVIEGGAGDDTIVGGAGDDTLSGGTGVDTIQGGAGDDILIVDIQDSFDGGDGMDEVFFIGDEDRTITITDNNVEIYQSGGGNDVISTANEMTVAIHAGAGDDTVSGGWGGDWLAGGAGNDTLRGGYGEDIYSFGLGDGHDVVEDEYSVTGTGKRWQITGWHRASRGEHDSWWAPTWELRDYTVTQEVNAGNPDKVLFGEGISLADLLIRRNGNDLEIGIWQADFDTVGFDGLNDRITLKNFTDVNKKVEQIRFADETELDLDSLLSVYGVTADGAVTDLGKAMADLVEGSDAGDVLAGTNADDVVGGTDFDEIILGRDGDDTLMSSNGFDTLIGGAGNDTVSYERHEYGMLGSLDERDGFGDVIREVENLYGSEFDDDLYGNEGDNIIDGQEGNDNLYGRGGDDTIIGGTGNNLLVGGEGADTLDGGDGIDTASYILSGSKITVELGARPDLEGSGLGGEAEGDVLKSIENVEGSDHDDTITGNEEDNILWGRAGADTVNGGRGRDTLIGGAGNDLIDGGTGSDTYYFGRGGGQDVISDAAGNDVLHISGGLNQNDLFMRLNGNDLEIAFNEESLYSALDVDGAIVEPVDPSWGPDPSLDKVTLKDWVLGGSVETIRFNNGTELSLAALVSGLGLKDVQQGGSIMSVGSGNVFNGTTGQGNADTAGIQTVPLKGIVLDGQGGNYLTHNPDGTGSRTTWTLSTWAKLDDSTGRIYLYSAQGNSNDSSFSVEIRRDTGHIEINGHNTLARVEMPESQLPDDTWFNLVVAMDTIQDNPADQLKMYLNGQELAVDLTGFWPTGDNPMLGLGGDVAHYIGKDAYGGTSGSMTQAGFQFVDGEALTAASFGRTVDNQWVPSDNVTDYGEQGFHLDFADAGNLGKDVSGKNNNLSTVGTPAQAADTGLVATIDSGIPLYDGNGADDILVGTEEDDILNGLGGADEIFGGAGNDTLTAGDVTSVDQVLNGVHLDGLNNYLSHSPAHEGSRTTWTLSTWAKLDESTGRIYLYSAQGNSNDTSFSLEVRRDTGHLEFNAHNTLARVEMPESDLPDDTWFNIVVALDTTRTEASDQLAIYLNGEKLTVDQTEFWPTDEDARLGLGRITEHFIGKDGYGTTSGSMTQADFHYVDGQALNANAFGQDVDGVWVPRAFEGDHGDNGFHLDFSDTDNLGTDSSGHGNNLTVVGTPTVDSEIGFVLEADKGATLYGGSGDDTLIGGNGDDTLVGGSGEDIARYAGVKDGYTITNNGDGTYSIAKAGIGTDTLSGIEKIHFDANDDGIINLDENGDPTETVIDLTEESGPVTGDAKIVLSAADQTVRHKLTVTDADLSETESDEVLTYAIGGVAATTDNPVVHTLAEGGVVTLYADGSYS</sequence>
<dbReference type="InterPro" id="IPR018511">
    <property type="entry name" value="Hemolysin-typ_Ca-bd_CS"/>
</dbReference>
<evidence type="ECO:0000256" key="3">
    <source>
        <dbReference type="ARBA" id="ARBA00022525"/>
    </source>
</evidence>
<dbReference type="InterPro" id="IPR030934">
    <property type="entry name" value="Intein_C"/>
</dbReference>
<name>A0A3D9H1E6_9PROT</name>
<feature type="non-terminal residue" evidence="9">
    <location>
        <position position="2359"/>
    </location>
</feature>
<feature type="domain" description="Hint" evidence="8">
    <location>
        <begin position="519"/>
        <end position="609"/>
    </location>
</feature>
<dbReference type="GO" id="GO:0005576">
    <property type="term" value="C:extracellular region"/>
    <property type="evidence" value="ECO:0007669"/>
    <property type="project" value="UniProtKB-SubCell"/>
</dbReference>
<dbReference type="PRINTS" id="PR00313">
    <property type="entry name" value="CABNDNGRPT"/>
</dbReference>
<dbReference type="PROSITE" id="PS00330">
    <property type="entry name" value="HEMOLYSIN_CALCIUM"/>
    <property type="match status" value="7"/>
</dbReference>
<dbReference type="SUPFAM" id="SSF51120">
    <property type="entry name" value="beta-Roll"/>
    <property type="match status" value="6"/>
</dbReference>
<evidence type="ECO:0000313" key="10">
    <source>
        <dbReference type="Proteomes" id="UP000256845"/>
    </source>
</evidence>
<dbReference type="Pfam" id="PF05203">
    <property type="entry name" value="Hom_end_hint"/>
    <property type="match status" value="1"/>
</dbReference>
<dbReference type="InterPro" id="IPR003995">
    <property type="entry name" value="RTX_toxin_determinant-A"/>
</dbReference>
<dbReference type="Proteomes" id="UP000256845">
    <property type="component" value="Unassembled WGS sequence"/>
</dbReference>
<evidence type="ECO:0000256" key="7">
    <source>
        <dbReference type="ARBA" id="ARBA00023136"/>
    </source>
</evidence>
<comment type="subcellular location">
    <subcellularLocation>
        <location evidence="1">Membrane</location>
    </subcellularLocation>
    <subcellularLocation>
        <location evidence="2">Secreted</location>
    </subcellularLocation>
</comment>
<evidence type="ECO:0000256" key="5">
    <source>
        <dbReference type="ARBA" id="ARBA00022737"/>
    </source>
</evidence>
<keyword evidence="10" id="KW-1185">Reference proteome</keyword>
<dbReference type="PANTHER" id="PTHR38340:SF1">
    <property type="entry name" value="S-LAYER PROTEIN"/>
    <property type="match status" value="1"/>
</dbReference>
<dbReference type="Gene3D" id="2.160.20.160">
    <property type="match status" value="1"/>
</dbReference>
<evidence type="ECO:0000256" key="1">
    <source>
        <dbReference type="ARBA" id="ARBA00004370"/>
    </source>
</evidence>
<dbReference type="PROSITE" id="PS50817">
    <property type="entry name" value="INTEIN_N_TER"/>
    <property type="match status" value="1"/>
</dbReference>
<evidence type="ECO:0000313" key="9">
    <source>
        <dbReference type="EMBL" id="RED43339.1"/>
    </source>
</evidence>
<evidence type="ECO:0000259" key="8">
    <source>
        <dbReference type="SMART" id="SM00306"/>
    </source>
</evidence>
<dbReference type="GO" id="GO:0090729">
    <property type="term" value="F:toxin activity"/>
    <property type="evidence" value="ECO:0007669"/>
    <property type="project" value="UniProtKB-KW"/>
</dbReference>
<evidence type="ECO:0000256" key="6">
    <source>
        <dbReference type="ARBA" id="ARBA00023026"/>
    </source>
</evidence>
<dbReference type="GO" id="GO:0016539">
    <property type="term" value="P:intein-mediated protein splicing"/>
    <property type="evidence" value="ECO:0007669"/>
    <property type="project" value="InterPro"/>
</dbReference>
<evidence type="ECO:0000256" key="4">
    <source>
        <dbReference type="ARBA" id="ARBA00022656"/>
    </source>
</evidence>
<evidence type="ECO:0000256" key="2">
    <source>
        <dbReference type="ARBA" id="ARBA00004613"/>
    </source>
</evidence>
<keyword evidence="7" id="KW-0472">Membrane</keyword>
<dbReference type="InterPro" id="IPR011049">
    <property type="entry name" value="Serralysin-like_metalloprot_C"/>
</dbReference>
<dbReference type="InterPro" id="IPR050557">
    <property type="entry name" value="RTX_toxin/Mannuronan_C5-epim"/>
</dbReference>
<protein>
    <submittedName>
        <fullName evidence="9">Ca2+-binding RTX toxin-like protein</fullName>
    </submittedName>
</protein>
<dbReference type="SUPFAM" id="SSF49899">
    <property type="entry name" value="Concanavalin A-like lectins/glucanases"/>
    <property type="match status" value="2"/>
</dbReference>
<dbReference type="InterPro" id="IPR007868">
    <property type="entry name" value="Hom_end_hint"/>
</dbReference>
<dbReference type="CDD" id="cd00081">
    <property type="entry name" value="Hint"/>
    <property type="match status" value="1"/>
</dbReference>
<dbReference type="PRINTS" id="PR01488">
    <property type="entry name" value="RTXTOXINA"/>
</dbReference>